<gene>
    <name evidence="1" type="ORF">NBRC116591_03880</name>
</gene>
<name>A0ABQ0A4K5_9GAMM</name>
<dbReference type="EMBL" id="BAABWN010000001">
    <property type="protein sequence ID" value="GAA6166578.1"/>
    <property type="molecule type" value="Genomic_DNA"/>
</dbReference>
<organism evidence="1 2">
    <name type="scientific">Sessilibacter corallicola</name>
    <dbReference type="NCBI Taxonomy" id="2904075"/>
    <lineage>
        <taxon>Bacteria</taxon>
        <taxon>Pseudomonadati</taxon>
        <taxon>Pseudomonadota</taxon>
        <taxon>Gammaproteobacteria</taxon>
        <taxon>Cellvibrionales</taxon>
        <taxon>Cellvibrionaceae</taxon>
        <taxon>Sessilibacter</taxon>
    </lineage>
</organism>
<proteinExistence type="predicted"/>
<sequence>MELINTAKGILSETSNNPLLQDYLYLNTSTTAFLENKANTVINVQVLEQRIIGEKLIRRSILYVKEITLPLLYAECLFDLTSLQDDKKAALIEQKRTVGDIFGRRHLRKVASHCQKLEQHTYQNILQVSGACYLRTFDLYCEQQKIAQLLEVVNEETLFRVYKPDGSQGSYA</sequence>
<protein>
    <submittedName>
        <fullName evidence="1">Uncharacterized protein</fullName>
    </submittedName>
</protein>
<accession>A0ABQ0A4K5</accession>
<evidence type="ECO:0000313" key="1">
    <source>
        <dbReference type="EMBL" id="GAA6166578.1"/>
    </source>
</evidence>
<reference evidence="1 2" key="1">
    <citation type="submission" date="2024-04" db="EMBL/GenBank/DDBJ databases">
        <title>Draft genome sequence of Sessilibacter corallicola NBRC 116591.</title>
        <authorList>
            <person name="Miyakawa T."/>
            <person name="Kusuya Y."/>
            <person name="Miura T."/>
        </authorList>
    </citation>
    <scope>NUCLEOTIDE SEQUENCE [LARGE SCALE GENOMIC DNA]</scope>
    <source>
        <strain evidence="1 2">KU-00831-HH</strain>
    </source>
</reference>
<dbReference type="SUPFAM" id="SSF64288">
    <property type="entry name" value="Chorismate lyase-like"/>
    <property type="match status" value="1"/>
</dbReference>
<comment type="caution">
    <text evidence="1">The sequence shown here is derived from an EMBL/GenBank/DDBJ whole genome shotgun (WGS) entry which is preliminary data.</text>
</comment>
<dbReference type="Gene3D" id="3.40.1410.10">
    <property type="entry name" value="Chorismate lyase-like"/>
    <property type="match status" value="1"/>
</dbReference>
<evidence type="ECO:0000313" key="2">
    <source>
        <dbReference type="Proteomes" id="UP001465153"/>
    </source>
</evidence>
<dbReference type="Proteomes" id="UP001465153">
    <property type="component" value="Unassembled WGS sequence"/>
</dbReference>
<keyword evidence="2" id="KW-1185">Reference proteome</keyword>
<dbReference type="InterPro" id="IPR028978">
    <property type="entry name" value="Chorismate_lyase_/UTRA_dom_sf"/>
</dbReference>
<dbReference type="RefSeq" id="WP_353301478.1">
    <property type="nucleotide sequence ID" value="NZ_BAABWN010000001.1"/>
</dbReference>